<dbReference type="VEuPathDB" id="FungiDB:FOXG_19201"/>
<dbReference type="Proteomes" id="UP000009097">
    <property type="component" value="Unassembled WGS sequence"/>
</dbReference>
<sequence>MKQGLSASPGGYGYNNAEKLLETTEKLLKTVKKFTNIKAFLMARLKRQS</sequence>
<name>A0A0J9UY42_FUSO4</name>
<dbReference type="EMBL" id="DS231701">
    <property type="protein sequence ID" value="KNB03818.1"/>
    <property type="molecule type" value="Genomic_DNA"/>
</dbReference>
<organism evidence="1 2">
    <name type="scientific">Fusarium oxysporum f. sp. lycopersici (strain 4287 / CBS 123668 / FGSC 9935 / NRRL 34936)</name>
    <name type="common">Fusarium vascular wilt of tomato</name>
    <dbReference type="NCBI Taxonomy" id="426428"/>
    <lineage>
        <taxon>Eukaryota</taxon>
        <taxon>Fungi</taxon>
        <taxon>Dikarya</taxon>
        <taxon>Ascomycota</taxon>
        <taxon>Pezizomycotina</taxon>
        <taxon>Sordariomycetes</taxon>
        <taxon>Hypocreomycetidae</taxon>
        <taxon>Hypocreales</taxon>
        <taxon>Nectriaceae</taxon>
        <taxon>Fusarium</taxon>
        <taxon>Fusarium oxysporum species complex</taxon>
    </lineage>
</organism>
<evidence type="ECO:0000313" key="1">
    <source>
        <dbReference type="EMBL" id="KNB03818.1"/>
    </source>
</evidence>
<gene>
    <name evidence="1" type="ORF">FOXG_19201</name>
</gene>
<accession>A0A0J9UY42</accession>
<evidence type="ECO:0000313" key="2">
    <source>
        <dbReference type="Proteomes" id="UP000009097"/>
    </source>
</evidence>
<dbReference type="KEGG" id="fox:FOXG_19201"/>
<dbReference type="AlphaFoldDB" id="A0A0J9UY42"/>
<dbReference type="GeneID" id="28959907"/>
<proteinExistence type="predicted"/>
<reference evidence="1" key="1">
    <citation type="submission" date="2007-04" db="EMBL/GenBank/DDBJ databases">
        <authorList>
            <consortium name="The Broad Institute Genome Sequencing Platform"/>
            <person name="Birren B."/>
            <person name="Lander E."/>
            <person name="Galagan J."/>
            <person name="Nusbaum C."/>
            <person name="Devon K."/>
            <person name="Ma L.-J."/>
            <person name="Jaffe D."/>
            <person name="Butler J."/>
            <person name="Alvarez P."/>
            <person name="Gnerre S."/>
            <person name="Grabherr M."/>
            <person name="Kleber M."/>
            <person name="Mauceli E."/>
            <person name="Brockman W."/>
            <person name="MacCallum I.A."/>
            <person name="Young S."/>
            <person name="LaButti K."/>
            <person name="DeCaprio D."/>
            <person name="Crawford M."/>
            <person name="Koehrsen M."/>
            <person name="Engels R."/>
            <person name="Montgomery P."/>
            <person name="Pearson M."/>
            <person name="Howarth C."/>
            <person name="Larson L."/>
            <person name="White J."/>
            <person name="O'Leary S."/>
            <person name="Kodira C."/>
            <person name="Zeng Q."/>
            <person name="Yandava C."/>
            <person name="Alvarado L."/>
            <person name="Kistler C."/>
            <person name="Shim W.-B."/>
            <person name="Kang S."/>
            <person name="Woloshuk C."/>
        </authorList>
    </citation>
    <scope>NUCLEOTIDE SEQUENCE</scope>
    <source>
        <strain evidence="1">4287</strain>
    </source>
</reference>
<dbReference type="RefSeq" id="XP_018241863.1">
    <property type="nucleotide sequence ID" value="XM_018399399.1"/>
</dbReference>
<protein>
    <submittedName>
        <fullName evidence="1">Uncharacterized protein</fullName>
    </submittedName>
</protein>
<reference evidence="1" key="2">
    <citation type="journal article" date="2010" name="Nature">
        <title>Comparative genomics reveals mobile pathogenicity chromosomes in Fusarium.</title>
        <authorList>
            <person name="Ma L.J."/>
            <person name="van der Does H.C."/>
            <person name="Borkovich K.A."/>
            <person name="Coleman J.J."/>
            <person name="Daboussi M.J."/>
            <person name="Di Pietro A."/>
            <person name="Dufresne M."/>
            <person name="Freitag M."/>
            <person name="Grabherr M."/>
            <person name="Henrissat B."/>
            <person name="Houterman P.M."/>
            <person name="Kang S."/>
            <person name="Shim W.B."/>
            <person name="Woloshuk C."/>
            <person name="Xie X."/>
            <person name="Xu J.R."/>
            <person name="Antoniw J."/>
            <person name="Baker S.E."/>
            <person name="Bluhm B.H."/>
            <person name="Breakspear A."/>
            <person name="Brown D.W."/>
            <person name="Butchko R.A."/>
            <person name="Chapman S."/>
            <person name="Coulson R."/>
            <person name="Coutinho P.M."/>
            <person name="Danchin E.G."/>
            <person name="Diener A."/>
            <person name="Gale L.R."/>
            <person name="Gardiner D.M."/>
            <person name="Goff S."/>
            <person name="Hammond-Kosack K.E."/>
            <person name="Hilburn K."/>
            <person name="Hua-Van A."/>
            <person name="Jonkers W."/>
            <person name="Kazan K."/>
            <person name="Kodira C.D."/>
            <person name="Koehrsen M."/>
            <person name="Kumar L."/>
            <person name="Lee Y.H."/>
            <person name="Li L."/>
            <person name="Manners J.M."/>
            <person name="Miranda-Saavedra D."/>
            <person name="Mukherjee M."/>
            <person name="Park G."/>
            <person name="Park J."/>
            <person name="Park S.Y."/>
            <person name="Proctor R.H."/>
            <person name="Regev A."/>
            <person name="Ruiz-Roldan M.C."/>
            <person name="Sain D."/>
            <person name="Sakthikumar S."/>
            <person name="Sykes S."/>
            <person name="Schwartz D.C."/>
            <person name="Turgeon B.G."/>
            <person name="Wapinski I."/>
            <person name="Yoder O."/>
            <person name="Young S."/>
            <person name="Zeng Q."/>
            <person name="Zhou S."/>
            <person name="Galagan J."/>
            <person name="Cuomo C.A."/>
            <person name="Kistler H.C."/>
            <person name="Rep M."/>
        </authorList>
    </citation>
    <scope>NUCLEOTIDE SEQUENCE [LARGE SCALE GENOMIC DNA]</scope>
    <source>
        <strain evidence="1">4287</strain>
    </source>
</reference>